<organism evidence="2">
    <name type="scientific">uncultured Sphingopyxis sp</name>
    <dbReference type="NCBI Taxonomy" id="310581"/>
    <lineage>
        <taxon>Bacteria</taxon>
        <taxon>Pseudomonadati</taxon>
        <taxon>Pseudomonadota</taxon>
        <taxon>Alphaproteobacteria</taxon>
        <taxon>Sphingomonadales</taxon>
        <taxon>Sphingomonadaceae</taxon>
        <taxon>Sphingopyxis</taxon>
        <taxon>environmental samples</taxon>
    </lineage>
</organism>
<feature type="region of interest" description="Disordered" evidence="1">
    <location>
        <begin position="153"/>
        <end position="193"/>
    </location>
</feature>
<dbReference type="AlphaFoldDB" id="A0A1Y5PZG0"/>
<name>A0A1Y5PZG0_9SPHN</name>
<sequence>MRFGKGVVRRRPLLEMPHPEQSLHRVPAVHEQHRDIAAPVENACNRHPVEGLRLLLVETFPEPEPAHFLARLPVEIAAFGFDKDPRQPFSRGAPELGFEPRNQPFEHAIRGTGDCNIDHDILLKSTVPQVGNDVSGTGDGAAVRAAGAQRRRREAAVGGTDLHSKLGGTRRPCTAAPPPVKLGLAETSPTLSPRRSADVLAPVIAAAAQQEERVRAPRTLFGHHMIDG</sequence>
<gene>
    <name evidence="2" type="ORF">SPPYR_1484</name>
</gene>
<accession>A0A1Y5PZG0</accession>
<evidence type="ECO:0000256" key="1">
    <source>
        <dbReference type="SAM" id="MobiDB-lite"/>
    </source>
</evidence>
<reference evidence="2" key="1">
    <citation type="submission" date="2016-03" db="EMBL/GenBank/DDBJ databases">
        <authorList>
            <person name="Ploux O."/>
        </authorList>
    </citation>
    <scope>NUCLEOTIDE SEQUENCE</scope>
    <source>
        <strain evidence="2">UC10</strain>
    </source>
</reference>
<evidence type="ECO:0000313" key="2">
    <source>
        <dbReference type="EMBL" id="SBV32604.1"/>
    </source>
</evidence>
<protein>
    <submittedName>
        <fullName evidence="2">Uncharacterized protein</fullName>
    </submittedName>
</protein>
<proteinExistence type="predicted"/>
<dbReference type="KEGG" id="sphu:SPPYR_1484"/>
<dbReference type="EMBL" id="LT598653">
    <property type="protein sequence ID" value="SBV32604.1"/>
    <property type="molecule type" value="Genomic_DNA"/>
</dbReference>